<dbReference type="InterPro" id="IPR000477">
    <property type="entry name" value="RT_dom"/>
</dbReference>
<proteinExistence type="predicted"/>
<dbReference type="PANTHER" id="PTHR37984:SF9">
    <property type="entry name" value="INTEGRASE CATALYTIC DOMAIN-CONTAINING PROTEIN"/>
    <property type="match status" value="1"/>
</dbReference>
<dbReference type="PANTHER" id="PTHR37984">
    <property type="entry name" value="PROTEIN CBG26694"/>
    <property type="match status" value="1"/>
</dbReference>
<dbReference type="SUPFAM" id="SSF56672">
    <property type="entry name" value="DNA/RNA polymerases"/>
    <property type="match status" value="1"/>
</dbReference>
<sequence>MHQHFDDLEGVETDIDDILIHGTAEEEHYRRLESVLERCQKINLTLNKEKCEFKSREITYLDTNWQKMALNPMKRKLKLLTKWKHQQAEKWSFEQQKTFQDIKDTLAKDEGPVLKFFDVSKPTEISPENTEICYGIILKGDPRDAFYWPLMSKQTAEMLSKGTSTNHTLIGRYFEVVKLPDTKSSTVIKYTESIFSRHGIPAEV</sequence>
<evidence type="ECO:0000259" key="1">
    <source>
        <dbReference type="Pfam" id="PF00078"/>
    </source>
</evidence>
<organism evidence="2 3">
    <name type="scientific">Paramuricea clavata</name>
    <name type="common">Red gorgonian</name>
    <name type="synonym">Violescent sea-whip</name>
    <dbReference type="NCBI Taxonomy" id="317549"/>
    <lineage>
        <taxon>Eukaryota</taxon>
        <taxon>Metazoa</taxon>
        <taxon>Cnidaria</taxon>
        <taxon>Anthozoa</taxon>
        <taxon>Octocorallia</taxon>
        <taxon>Malacalcyonacea</taxon>
        <taxon>Plexauridae</taxon>
        <taxon>Paramuricea</taxon>
    </lineage>
</organism>
<feature type="domain" description="Reverse transcriptase" evidence="1">
    <location>
        <begin position="15"/>
        <end position="61"/>
    </location>
</feature>
<gene>
    <name evidence="2" type="ORF">PACLA_8A079303</name>
</gene>
<dbReference type="InterPro" id="IPR043128">
    <property type="entry name" value="Rev_trsase/Diguanyl_cyclase"/>
</dbReference>
<keyword evidence="3" id="KW-1185">Reference proteome</keyword>
<reference evidence="2" key="1">
    <citation type="submission" date="2020-04" db="EMBL/GenBank/DDBJ databases">
        <authorList>
            <person name="Alioto T."/>
            <person name="Alioto T."/>
            <person name="Gomez Garrido J."/>
        </authorList>
    </citation>
    <scope>NUCLEOTIDE SEQUENCE</scope>
    <source>
        <strain evidence="2">A484AB</strain>
    </source>
</reference>
<feature type="non-terminal residue" evidence="2">
    <location>
        <position position="204"/>
    </location>
</feature>
<evidence type="ECO:0000313" key="3">
    <source>
        <dbReference type="Proteomes" id="UP001152795"/>
    </source>
</evidence>
<accession>A0A6S7L339</accession>
<dbReference type="OrthoDB" id="6382339at2759"/>
<dbReference type="EMBL" id="CACRXK020019749">
    <property type="protein sequence ID" value="CAB4034023.1"/>
    <property type="molecule type" value="Genomic_DNA"/>
</dbReference>
<dbReference type="Pfam" id="PF00078">
    <property type="entry name" value="RVT_1"/>
    <property type="match status" value="1"/>
</dbReference>
<protein>
    <recommendedName>
        <fullName evidence="1">Reverse transcriptase domain-containing protein</fullName>
    </recommendedName>
</protein>
<evidence type="ECO:0000313" key="2">
    <source>
        <dbReference type="EMBL" id="CAB4034023.1"/>
    </source>
</evidence>
<dbReference type="Proteomes" id="UP001152795">
    <property type="component" value="Unassembled WGS sequence"/>
</dbReference>
<dbReference type="AlphaFoldDB" id="A0A6S7L339"/>
<dbReference type="Gene3D" id="3.30.70.270">
    <property type="match status" value="1"/>
</dbReference>
<comment type="caution">
    <text evidence="2">The sequence shown here is derived from an EMBL/GenBank/DDBJ whole genome shotgun (WGS) entry which is preliminary data.</text>
</comment>
<dbReference type="InterPro" id="IPR050951">
    <property type="entry name" value="Retrovirus_Pol_polyprotein"/>
</dbReference>
<dbReference type="InterPro" id="IPR043502">
    <property type="entry name" value="DNA/RNA_pol_sf"/>
</dbReference>
<name>A0A6S7L339_PARCT</name>